<dbReference type="NCBIfam" id="NF002881">
    <property type="entry name" value="PRK03343.1"/>
    <property type="match status" value="1"/>
</dbReference>
<dbReference type="Gene3D" id="3.20.20.70">
    <property type="entry name" value="Aldolase class I"/>
    <property type="match status" value="1"/>
</dbReference>
<evidence type="ECO:0000313" key="14">
    <source>
        <dbReference type="Proteomes" id="UP000287171"/>
    </source>
</evidence>
<comment type="pathway">
    <text evidence="3 11">Carbohydrate degradation; pentose phosphate pathway; D-glyceraldehyde 3-phosphate and beta-D-fructose 6-phosphate from D-ribose 5-phosphate and D-xylulose 5-phosphate (non-oxidative stage): step 2/3.</text>
</comment>
<dbReference type="HAMAP" id="MF_00493">
    <property type="entry name" value="Transaldolase_2"/>
    <property type="match status" value="1"/>
</dbReference>
<dbReference type="GO" id="GO:0005737">
    <property type="term" value="C:cytoplasm"/>
    <property type="evidence" value="ECO:0007669"/>
    <property type="project" value="UniProtKB-SubCell"/>
</dbReference>
<dbReference type="Proteomes" id="UP000287171">
    <property type="component" value="Unassembled WGS sequence"/>
</dbReference>
<evidence type="ECO:0000313" key="13">
    <source>
        <dbReference type="EMBL" id="GCE25126.1"/>
    </source>
</evidence>
<evidence type="ECO:0000256" key="9">
    <source>
        <dbReference type="ARBA" id="ARBA00023270"/>
    </source>
</evidence>
<keyword evidence="8 11" id="KW-0570">Pentose shunt</keyword>
<feature type="region of interest" description="Disordered" evidence="12">
    <location>
        <begin position="379"/>
        <end position="422"/>
    </location>
</feature>
<dbReference type="PANTHER" id="PTHR10683:SF31">
    <property type="entry name" value="TRANSALDOLASE"/>
    <property type="match status" value="1"/>
</dbReference>
<dbReference type="CDD" id="cd00955">
    <property type="entry name" value="Transaldolase_like"/>
    <property type="match status" value="1"/>
</dbReference>
<dbReference type="EC" id="2.2.1.2" evidence="5 11"/>
<dbReference type="SUPFAM" id="SSF51569">
    <property type="entry name" value="Aldolase"/>
    <property type="match status" value="1"/>
</dbReference>
<evidence type="ECO:0000256" key="7">
    <source>
        <dbReference type="ARBA" id="ARBA00022679"/>
    </source>
</evidence>
<dbReference type="PIRSF" id="PIRSF036915">
    <property type="entry name" value="Trnald_Bac_Plnt"/>
    <property type="match status" value="1"/>
</dbReference>
<dbReference type="PANTHER" id="PTHR10683">
    <property type="entry name" value="TRANSALDOLASE"/>
    <property type="match status" value="1"/>
</dbReference>
<sequence length="422" mass="46052">MKNRLAEVSALGQSPWYDTIARDQIQQGTFQRLIEQDAIVGVTSNPSLFQKAMTTGSAYDEQFRDLAAQQLDALSIYQIMANQDIQNVLAIFRPVYDRTHGIDGYVSLEVSPLLAYETQKTIDEAKQLWAHLHQPNLCIKIPGIAQGIPALEACIAEGINVNVTLIFSLAAYEQVILAYLSGLEKLAASGTKPLHQVASVASFFISRVDTLVDHLLEEKIAATVDVKQQQQMRLLKGKAAIANAKLAYQLYRSYFVAGPKSERFKLLQAQGAQVQRPLWASTGTKNPAYRDVVYVEELIGSQTVNTMPPTTIVAFQDHGRVAATVEQGVAAAQQVMLDLDRVGIAMTEVTDQLEKEGVATFKTAFEDLLQKLDDKRRALAQQQANKGDQSAEKAAQSDGHSGEVAGANISSSMTAAENLAKS</sequence>
<gene>
    <name evidence="11 13" type="primary">tal</name>
    <name evidence="13" type="ORF">KDA_06100</name>
</gene>
<keyword evidence="9 11" id="KW-0704">Schiff base</keyword>
<evidence type="ECO:0000256" key="8">
    <source>
        <dbReference type="ARBA" id="ARBA00023126"/>
    </source>
</evidence>
<evidence type="ECO:0000256" key="4">
    <source>
        <dbReference type="ARBA" id="ARBA00008426"/>
    </source>
</evidence>
<dbReference type="InterPro" id="IPR018225">
    <property type="entry name" value="Transaldolase_AS"/>
</dbReference>
<comment type="catalytic activity">
    <reaction evidence="10 11">
        <text>D-sedoheptulose 7-phosphate + D-glyceraldehyde 3-phosphate = D-erythrose 4-phosphate + beta-D-fructose 6-phosphate</text>
        <dbReference type="Rhea" id="RHEA:17053"/>
        <dbReference type="ChEBI" id="CHEBI:16897"/>
        <dbReference type="ChEBI" id="CHEBI:57483"/>
        <dbReference type="ChEBI" id="CHEBI:57634"/>
        <dbReference type="ChEBI" id="CHEBI:59776"/>
        <dbReference type="EC" id="2.2.1.2"/>
    </reaction>
</comment>
<dbReference type="OrthoDB" id="140919at2"/>
<dbReference type="GO" id="GO:0004801">
    <property type="term" value="F:transaldolase activity"/>
    <property type="evidence" value="ECO:0007669"/>
    <property type="project" value="UniProtKB-UniRule"/>
</dbReference>
<evidence type="ECO:0000256" key="11">
    <source>
        <dbReference type="HAMAP-Rule" id="MF_00493"/>
    </source>
</evidence>
<dbReference type="InterPro" id="IPR013785">
    <property type="entry name" value="Aldolase_TIM"/>
</dbReference>
<dbReference type="GO" id="GO:0006098">
    <property type="term" value="P:pentose-phosphate shunt"/>
    <property type="evidence" value="ECO:0007669"/>
    <property type="project" value="UniProtKB-UniRule"/>
</dbReference>
<dbReference type="GO" id="GO:0005975">
    <property type="term" value="P:carbohydrate metabolic process"/>
    <property type="evidence" value="ECO:0007669"/>
    <property type="project" value="InterPro"/>
</dbReference>
<name>A0A402B1A6_9CHLR</name>
<dbReference type="UniPathway" id="UPA00115">
    <property type="reaction ID" value="UER00414"/>
</dbReference>
<keyword evidence="6 11" id="KW-0963">Cytoplasm</keyword>
<evidence type="ECO:0000256" key="6">
    <source>
        <dbReference type="ARBA" id="ARBA00022490"/>
    </source>
</evidence>
<dbReference type="PROSITE" id="PS01054">
    <property type="entry name" value="TRANSALDOLASE_1"/>
    <property type="match status" value="1"/>
</dbReference>
<keyword evidence="7 11" id="KW-0808">Transferase</keyword>
<evidence type="ECO:0000256" key="5">
    <source>
        <dbReference type="ARBA" id="ARBA00013151"/>
    </source>
</evidence>
<reference evidence="14" key="1">
    <citation type="submission" date="2018-12" db="EMBL/GenBank/DDBJ databases">
        <title>Tengunoibacter tsumagoiensis gen. nov., sp. nov., Dictyobacter kobayashii sp. nov., D. alpinus sp. nov., and D. joshuensis sp. nov. and description of Dictyobacteraceae fam. nov. within the order Ktedonobacterales isolated from Tengu-no-mugimeshi.</title>
        <authorList>
            <person name="Wang C.M."/>
            <person name="Zheng Y."/>
            <person name="Sakai Y."/>
            <person name="Toyoda A."/>
            <person name="Minakuchi Y."/>
            <person name="Abe K."/>
            <person name="Yokota A."/>
            <person name="Yabe S."/>
        </authorList>
    </citation>
    <scope>NUCLEOTIDE SEQUENCE [LARGE SCALE GENOMIC DNA]</scope>
    <source>
        <strain evidence="14">Uno16</strain>
    </source>
</reference>
<comment type="caution">
    <text evidence="13">The sequence shown here is derived from an EMBL/GenBank/DDBJ whole genome shotgun (WGS) entry which is preliminary data.</text>
</comment>
<comment type="function">
    <text evidence="1 11">Transaldolase is important for the balance of metabolites in the pentose-phosphate pathway.</text>
</comment>
<dbReference type="Pfam" id="PF00923">
    <property type="entry name" value="TAL_FSA"/>
    <property type="match status" value="1"/>
</dbReference>
<comment type="similarity">
    <text evidence="4 11">Belongs to the transaldolase family. Type 2 subfamily.</text>
</comment>
<dbReference type="EMBL" id="BIFT01000001">
    <property type="protein sequence ID" value="GCE25126.1"/>
    <property type="molecule type" value="Genomic_DNA"/>
</dbReference>
<comment type="subcellular location">
    <subcellularLocation>
        <location evidence="2 11">Cytoplasm</location>
    </subcellularLocation>
</comment>
<evidence type="ECO:0000256" key="12">
    <source>
        <dbReference type="SAM" id="MobiDB-lite"/>
    </source>
</evidence>
<feature type="active site" description="Schiff-base intermediate with substrate" evidence="11">
    <location>
        <position position="140"/>
    </location>
</feature>
<keyword evidence="14" id="KW-1185">Reference proteome</keyword>
<protein>
    <recommendedName>
        <fullName evidence="5 11">Transaldolase</fullName>
        <ecNumber evidence="5 11">2.2.1.2</ecNumber>
    </recommendedName>
</protein>
<dbReference type="NCBIfam" id="TIGR00876">
    <property type="entry name" value="tal_mycobact"/>
    <property type="match status" value="1"/>
</dbReference>
<evidence type="ECO:0000256" key="10">
    <source>
        <dbReference type="ARBA" id="ARBA00048810"/>
    </source>
</evidence>
<evidence type="ECO:0000256" key="3">
    <source>
        <dbReference type="ARBA" id="ARBA00004857"/>
    </source>
</evidence>
<proteinExistence type="inferred from homology"/>
<evidence type="ECO:0000256" key="1">
    <source>
        <dbReference type="ARBA" id="ARBA00003518"/>
    </source>
</evidence>
<evidence type="ECO:0000256" key="2">
    <source>
        <dbReference type="ARBA" id="ARBA00004496"/>
    </source>
</evidence>
<accession>A0A402B1A6</accession>
<dbReference type="AlphaFoldDB" id="A0A402B1A6"/>
<organism evidence="13 14">
    <name type="scientific">Dictyobacter alpinus</name>
    <dbReference type="NCBI Taxonomy" id="2014873"/>
    <lineage>
        <taxon>Bacteria</taxon>
        <taxon>Bacillati</taxon>
        <taxon>Chloroflexota</taxon>
        <taxon>Ktedonobacteria</taxon>
        <taxon>Ktedonobacterales</taxon>
        <taxon>Dictyobacteraceae</taxon>
        <taxon>Dictyobacter</taxon>
    </lineage>
</organism>
<dbReference type="InterPro" id="IPR001585">
    <property type="entry name" value="TAL/FSA"/>
</dbReference>
<dbReference type="InterPro" id="IPR004732">
    <property type="entry name" value="Transaldolase_2"/>
</dbReference>
<feature type="compositionally biased region" description="Polar residues" evidence="12">
    <location>
        <begin position="408"/>
        <end position="422"/>
    </location>
</feature>
<dbReference type="RefSeq" id="WP_126625744.1">
    <property type="nucleotide sequence ID" value="NZ_BIFT01000001.1"/>
</dbReference>